<evidence type="ECO:0000256" key="1">
    <source>
        <dbReference type="ARBA" id="ARBA00022603"/>
    </source>
</evidence>
<keyword evidence="1 4" id="KW-0489">Methyltransferase</keyword>
<dbReference type="InterPro" id="IPR029063">
    <property type="entry name" value="SAM-dependent_MTases_sf"/>
</dbReference>
<protein>
    <submittedName>
        <fullName evidence="4">O-methyltransferase, putative</fullName>
    </submittedName>
</protein>
<dbReference type="HOGENOM" id="CLU_067676_7_1_3"/>
<dbReference type="Pfam" id="PF13578">
    <property type="entry name" value="Methyltransf_24"/>
    <property type="match status" value="1"/>
</dbReference>
<dbReference type="PANTHER" id="PTHR43167">
    <property type="entry name" value="PUTATIVE (AFU_ORTHOLOGUE AFUA_6G01830)-RELATED"/>
    <property type="match status" value="1"/>
</dbReference>
<evidence type="ECO:0000313" key="4">
    <source>
        <dbReference type="EMBL" id="ABW28379.1"/>
    </source>
</evidence>
<dbReference type="Gene3D" id="3.40.50.150">
    <property type="entry name" value="Vaccinia Virus protein VP39"/>
    <property type="match status" value="1"/>
</dbReference>
<dbReference type="OrthoDB" id="9799672at2"/>
<dbReference type="RefSeq" id="WP_012163779.1">
    <property type="nucleotide sequence ID" value="NC_009925.1"/>
</dbReference>
<dbReference type="EMBL" id="CP000828">
    <property type="protein sequence ID" value="ABW28379.1"/>
    <property type="molecule type" value="Genomic_DNA"/>
</dbReference>
<evidence type="ECO:0000313" key="5">
    <source>
        <dbReference type="Proteomes" id="UP000000268"/>
    </source>
</evidence>
<dbReference type="eggNOG" id="COG4122">
    <property type="taxonomic scope" value="Bacteria"/>
</dbReference>
<evidence type="ECO:0000256" key="3">
    <source>
        <dbReference type="ARBA" id="ARBA00022691"/>
    </source>
</evidence>
<dbReference type="KEGG" id="amr:AM1_3385"/>
<dbReference type="AlphaFoldDB" id="B0C032"/>
<dbReference type="Proteomes" id="UP000000268">
    <property type="component" value="Chromosome"/>
</dbReference>
<keyword evidence="3" id="KW-0949">S-adenosyl-L-methionine</keyword>
<dbReference type="GO" id="GO:0032259">
    <property type="term" value="P:methylation"/>
    <property type="evidence" value="ECO:0007669"/>
    <property type="project" value="UniProtKB-KW"/>
</dbReference>
<dbReference type="InterPro" id="IPR002935">
    <property type="entry name" value="SAM_O-MeTrfase"/>
</dbReference>
<name>B0C032_ACAM1</name>
<dbReference type="GO" id="GO:0008171">
    <property type="term" value="F:O-methyltransferase activity"/>
    <property type="evidence" value="ECO:0007669"/>
    <property type="project" value="InterPro"/>
</dbReference>
<dbReference type="CDD" id="cd02440">
    <property type="entry name" value="AdoMet_MTases"/>
    <property type="match status" value="1"/>
</dbReference>
<dbReference type="PANTHER" id="PTHR43167:SF1">
    <property type="entry name" value="PUTATIVE (AFU_ORTHOLOGUE AFUA_6G01830)-RELATED"/>
    <property type="match status" value="1"/>
</dbReference>
<organism evidence="4 5">
    <name type="scientific">Acaryochloris marina (strain MBIC 11017)</name>
    <dbReference type="NCBI Taxonomy" id="329726"/>
    <lineage>
        <taxon>Bacteria</taxon>
        <taxon>Bacillati</taxon>
        <taxon>Cyanobacteriota</taxon>
        <taxon>Cyanophyceae</taxon>
        <taxon>Acaryochloridales</taxon>
        <taxon>Acaryochloridaceae</taxon>
        <taxon>Acaryochloris</taxon>
    </lineage>
</organism>
<reference evidence="4 5" key="1">
    <citation type="journal article" date="2008" name="Proc. Natl. Acad. Sci. U.S.A.">
        <title>Niche adaptation and genome expansion in the chlorophyll d-producing cyanobacterium Acaryochloris marina.</title>
        <authorList>
            <person name="Swingley W.D."/>
            <person name="Chen M."/>
            <person name="Cheung P.C."/>
            <person name="Conrad A.L."/>
            <person name="Dejesa L.C."/>
            <person name="Hao J."/>
            <person name="Honchak B.M."/>
            <person name="Karbach L.E."/>
            <person name="Kurdoglu A."/>
            <person name="Lahiri S."/>
            <person name="Mastrian S.D."/>
            <person name="Miyashita H."/>
            <person name="Page L."/>
            <person name="Ramakrishna P."/>
            <person name="Satoh S."/>
            <person name="Sattley W.M."/>
            <person name="Shimada Y."/>
            <person name="Taylor H.L."/>
            <person name="Tomo T."/>
            <person name="Tsuchiya T."/>
            <person name="Wang Z.T."/>
            <person name="Raymond J."/>
            <person name="Mimuro M."/>
            <person name="Blankenship R.E."/>
            <person name="Touchman J.W."/>
        </authorList>
    </citation>
    <scope>NUCLEOTIDE SEQUENCE [LARGE SCALE GENOMIC DNA]</scope>
    <source>
        <strain evidence="5">MBIC 11017</strain>
    </source>
</reference>
<keyword evidence="5" id="KW-1185">Reference proteome</keyword>
<gene>
    <name evidence="4" type="ordered locus">AM1_3385</name>
</gene>
<sequence length="228" mass="25651">MRHQNNVLRDPKVEAVLERLHHTADRQALKLFLHYLPQLPRLFLGQGIHWNPDRTHFYRDKYIPIEREQGQLLYLLARAINAQTIVEFGSSYGVSTLYLATAIRDNGQGKVIGTEIVPEKVIQARQHIVEAGLTEFVDLREGDALKTLQDIDGSIDLVLMDGYPHLALDILRLLHPQIRQGGLVISDNVGTFKTALNSYVEFLRTPSHGYRSATLPLKGGTELSIKAG</sequence>
<proteinExistence type="predicted"/>
<accession>B0C032</accession>
<dbReference type="STRING" id="329726.AM1_3385"/>
<keyword evidence="2 4" id="KW-0808">Transferase</keyword>
<dbReference type="SUPFAM" id="SSF53335">
    <property type="entry name" value="S-adenosyl-L-methionine-dependent methyltransferases"/>
    <property type="match status" value="1"/>
</dbReference>
<evidence type="ECO:0000256" key="2">
    <source>
        <dbReference type="ARBA" id="ARBA00022679"/>
    </source>
</evidence>
<dbReference type="PROSITE" id="PS51682">
    <property type="entry name" value="SAM_OMT_I"/>
    <property type="match status" value="1"/>
</dbReference>